<comment type="caution">
    <text evidence="10">Lacks conserved residue(s) required for the propagation of feature annotation.</text>
</comment>
<name>A0AAT9V8W3_DIACI</name>
<sequence length="429" mass="48324">MAVTTHVTKIAEPEWPLPNRTATGGASVDPNIIFNEGHVVAIVTYSVLMVISAIGNITVLSTILRRRRKTRSRINTMLMHLAIADLIVTFLMMPLEIVWNYHVQWIFGDTWCRITAFFRIFGLFLSGFILICISVDRYLAVLKPLSLSQVDRRGKLMLASAWVASTLCSAPQIYVFHVEKHPHVANFTQCVTFHSFPSRGYEIAYNYFGMIMMYCLPLVAIIYCYAAILVEIYQRSHSIDNIRRSGLGFLGRAKSRTLKMTIIIVVVFIICWTPYYIICVWFWTDSQSARNLDQRIQKTLFMFASTNSCANPIVYGLFNIKTRSGGVQRGTELESQGHTDFMKYVSWKKDKRNLGPDTANNVRPKASPGQTKPMACLECSLSTSGVGKGGSATTIHYVTTSKKVQNEVCHIDTNNTCVVVLRGVHMINS</sequence>
<dbReference type="PANTHER" id="PTHR24241:SF59">
    <property type="entry name" value="ADIPOKINETIC HORMONE RECEPTOR, ISOFORM C"/>
    <property type="match status" value="1"/>
</dbReference>
<feature type="domain" description="G-protein coupled receptors family 1 profile" evidence="11">
    <location>
        <begin position="55"/>
        <end position="315"/>
    </location>
</feature>
<evidence type="ECO:0000256" key="3">
    <source>
        <dbReference type="ARBA" id="ARBA00022692"/>
    </source>
</evidence>
<evidence type="ECO:0000256" key="5">
    <source>
        <dbReference type="ARBA" id="ARBA00023040"/>
    </source>
</evidence>
<dbReference type="PRINTS" id="PR00237">
    <property type="entry name" value="GPCRRHODOPSN"/>
</dbReference>
<dbReference type="SUPFAM" id="SSF81321">
    <property type="entry name" value="Family A G protein-coupled receptor-like"/>
    <property type="match status" value="1"/>
</dbReference>
<accession>A0AAT9V8W3</accession>
<dbReference type="InterPro" id="IPR017452">
    <property type="entry name" value="GPCR_Rhodpsn_7TM"/>
</dbReference>
<evidence type="ECO:0000256" key="10">
    <source>
        <dbReference type="RuleBase" id="RU046427"/>
    </source>
</evidence>
<dbReference type="InterPro" id="IPR000276">
    <property type="entry name" value="GPCR_Rhodpsn"/>
</dbReference>
<dbReference type="PROSITE" id="PS50262">
    <property type="entry name" value="G_PROTEIN_RECEP_F1_2"/>
    <property type="match status" value="1"/>
</dbReference>
<evidence type="ECO:0000256" key="9">
    <source>
        <dbReference type="ARBA" id="ARBA00023224"/>
    </source>
</evidence>
<dbReference type="GO" id="GO:0042277">
    <property type="term" value="F:peptide binding"/>
    <property type="evidence" value="ECO:0007669"/>
    <property type="project" value="TreeGrafter"/>
</dbReference>
<keyword evidence="4 10" id="KW-1133">Transmembrane helix</keyword>
<dbReference type="AlphaFoldDB" id="A0AAT9V8W3"/>
<dbReference type="EMBL" id="OR259432">
    <property type="protein sequence ID" value="WKC57600.1"/>
    <property type="molecule type" value="mRNA"/>
</dbReference>
<dbReference type="SMART" id="SM01381">
    <property type="entry name" value="7TM_GPCR_Srsx"/>
    <property type="match status" value="1"/>
</dbReference>
<evidence type="ECO:0000256" key="1">
    <source>
        <dbReference type="ARBA" id="ARBA00004651"/>
    </source>
</evidence>
<feature type="transmembrane region" description="Helical" evidence="10">
    <location>
        <begin position="262"/>
        <end position="283"/>
    </location>
</feature>
<keyword evidence="2" id="KW-1003">Cell membrane</keyword>
<keyword evidence="7 10" id="KW-0675">Receptor</keyword>
<organism evidence="12">
    <name type="scientific">Diaphorina citri</name>
    <name type="common">Asian citrus psyllid</name>
    <dbReference type="NCBI Taxonomy" id="121845"/>
    <lineage>
        <taxon>Eukaryota</taxon>
        <taxon>Metazoa</taxon>
        <taxon>Ecdysozoa</taxon>
        <taxon>Arthropoda</taxon>
        <taxon>Hexapoda</taxon>
        <taxon>Insecta</taxon>
        <taxon>Pterygota</taxon>
        <taxon>Neoptera</taxon>
        <taxon>Paraneoptera</taxon>
        <taxon>Hemiptera</taxon>
        <taxon>Sternorrhyncha</taxon>
        <taxon>Psylloidea</taxon>
        <taxon>Psyllidae</taxon>
        <taxon>Diaphorininae</taxon>
        <taxon>Diaphorina</taxon>
    </lineage>
</organism>
<evidence type="ECO:0000256" key="8">
    <source>
        <dbReference type="ARBA" id="ARBA00023180"/>
    </source>
</evidence>
<dbReference type="GO" id="GO:0032870">
    <property type="term" value="P:cellular response to hormone stimulus"/>
    <property type="evidence" value="ECO:0007669"/>
    <property type="project" value="TreeGrafter"/>
</dbReference>
<evidence type="ECO:0000256" key="6">
    <source>
        <dbReference type="ARBA" id="ARBA00023136"/>
    </source>
</evidence>
<feature type="transmembrane region" description="Helical" evidence="10">
    <location>
        <begin position="156"/>
        <end position="176"/>
    </location>
</feature>
<feature type="transmembrane region" description="Helical" evidence="10">
    <location>
        <begin position="114"/>
        <end position="135"/>
    </location>
</feature>
<feature type="transmembrane region" description="Helical" evidence="10">
    <location>
        <begin position="39"/>
        <end position="64"/>
    </location>
</feature>
<keyword evidence="6 10" id="KW-0472">Membrane</keyword>
<dbReference type="PROSITE" id="PS00237">
    <property type="entry name" value="G_PROTEIN_RECEP_F1_1"/>
    <property type="match status" value="1"/>
</dbReference>
<comment type="subcellular location">
    <subcellularLocation>
        <location evidence="1 10">Cell membrane</location>
        <topology evidence="1 10">Multi-pass membrane protein</topology>
    </subcellularLocation>
</comment>
<protein>
    <submittedName>
        <fullName evidence="12">Adipokinetic hormone receptor protein</fullName>
    </submittedName>
</protein>
<feature type="transmembrane region" description="Helical" evidence="10">
    <location>
        <begin position="76"/>
        <end position="94"/>
    </location>
</feature>
<dbReference type="PRINTS" id="PR00896">
    <property type="entry name" value="VASOPRESSINR"/>
</dbReference>
<dbReference type="Gene3D" id="1.20.1070.10">
    <property type="entry name" value="Rhodopsin 7-helix transmembrane proteins"/>
    <property type="match status" value="1"/>
</dbReference>
<evidence type="ECO:0000256" key="2">
    <source>
        <dbReference type="ARBA" id="ARBA00022475"/>
    </source>
</evidence>
<keyword evidence="5 10" id="KW-0297">G-protein coupled receptor</keyword>
<dbReference type="Pfam" id="PF00001">
    <property type="entry name" value="7tm_1"/>
    <property type="match status" value="1"/>
</dbReference>
<proteinExistence type="evidence at transcript level"/>
<reference evidence="12" key="1">
    <citation type="submission" date="2023-07" db="EMBL/GenBank/DDBJ databases">
        <title>Molecular identification of DcAKHR in Diaphorina citri.</title>
        <authorList>
            <person name="Nian X."/>
        </authorList>
    </citation>
    <scope>NUCLEOTIDE SEQUENCE</scope>
</reference>
<dbReference type="InterPro" id="IPR001817">
    <property type="entry name" value="Vasoprsn_rcpt"/>
</dbReference>
<dbReference type="GO" id="GO:0005000">
    <property type="term" value="F:vasopressin receptor activity"/>
    <property type="evidence" value="ECO:0007669"/>
    <property type="project" value="InterPro"/>
</dbReference>
<dbReference type="PANTHER" id="PTHR24241">
    <property type="entry name" value="NEUROPEPTIDE RECEPTOR-RELATED G-PROTEIN COUPLED RECEPTOR"/>
    <property type="match status" value="1"/>
</dbReference>
<evidence type="ECO:0000256" key="7">
    <source>
        <dbReference type="ARBA" id="ARBA00023170"/>
    </source>
</evidence>
<feature type="transmembrane region" description="Helical" evidence="10">
    <location>
        <begin position="207"/>
        <end position="233"/>
    </location>
</feature>
<keyword evidence="9 10" id="KW-0807">Transducer</keyword>
<comment type="similarity">
    <text evidence="10">Belongs to the G-protein coupled receptor 1 family. Vasopressin/oxytocin receptor subfamily.</text>
</comment>
<evidence type="ECO:0000259" key="11">
    <source>
        <dbReference type="PROSITE" id="PS50262"/>
    </source>
</evidence>
<dbReference type="GO" id="GO:0097003">
    <property type="term" value="F:adipokinetic hormone receptor activity"/>
    <property type="evidence" value="ECO:0007669"/>
    <property type="project" value="TreeGrafter"/>
</dbReference>
<evidence type="ECO:0000256" key="4">
    <source>
        <dbReference type="ARBA" id="ARBA00022989"/>
    </source>
</evidence>
<keyword evidence="3 10" id="KW-0812">Transmembrane</keyword>
<dbReference type="GO" id="GO:0005886">
    <property type="term" value="C:plasma membrane"/>
    <property type="evidence" value="ECO:0007669"/>
    <property type="project" value="UniProtKB-SubCell"/>
</dbReference>
<keyword evidence="8 10" id="KW-0325">Glycoprotein</keyword>
<evidence type="ECO:0000313" key="12">
    <source>
        <dbReference type="EMBL" id="WKC57600.1"/>
    </source>
</evidence>